<gene>
    <name evidence="1" type="ORF">J116_000195</name>
</gene>
<dbReference type="OrthoDB" id="5143400at2"/>
<reference evidence="1 2" key="1">
    <citation type="journal article" date="2013" name="Genome Announc.">
        <title>Genome Sequence of Streptomyces violaceusniger Strain SPC6, a Halotolerant Streptomycete That Exhibits Rapid Growth and Development.</title>
        <authorList>
            <person name="Chen X."/>
            <person name="Zhang B."/>
            <person name="Zhang W."/>
            <person name="Wu X."/>
            <person name="Zhang M."/>
            <person name="Chen T."/>
            <person name="Liu G."/>
            <person name="Dyson P."/>
        </authorList>
    </citation>
    <scope>NUCLEOTIDE SEQUENCE [LARGE SCALE GENOMIC DNA]</scope>
    <source>
        <strain evidence="1 2">SPC6</strain>
    </source>
</reference>
<proteinExistence type="predicted"/>
<sequence length="72" mass="8093">MAVRPADLWEQTTRVLDEFEDFGQPTRDGFGLTCAVAGEQLWAGSPRRIIEPAPWAPLEDWPTYVPARHGRG</sequence>
<name>A0A1D3DLE7_9ACTN</name>
<dbReference type="EMBL" id="ASHX02000001">
    <property type="protein sequence ID" value="OEJ93145.1"/>
    <property type="molecule type" value="Genomic_DNA"/>
</dbReference>
<comment type="caution">
    <text evidence="1">The sequence shown here is derived from an EMBL/GenBank/DDBJ whole genome shotgun (WGS) entry which is preliminary data.</text>
</comment>
<evidence type="ECO:0000313" key="1">
    <source>
        <dbReference type="EMBL" id="OEJ93145.1"/>
    </source>
</evidence>
<protein>
    <submittedName>
        <fullName evidence="1">Uncharacterized protein</fullName>
    </submittedName>
</protein>
<accession>A0A1D3DLE7</accession>
<keyword evidence="2" id="KW-1185">Reference proteome</keyword>
<evidence type="ECO:0000313" key="2">
    <source>
        <dbReference type="Proteomes" id="UP000095329"/>
    </source>
</evidence>
<organism evidence="1 2">
    <name type="scientific">Streptomyces thermolilacinus SPC6</name>
    <dbReference type="NCBI Taxonomy" id="1306406"/>
    <lineage>
        <taxon>Bacteria</taxon>
        <taxon>Bacillati</taxon>
        <taxon>Actinomycetota</taxon>
        <taxon>Actinomycetes</taxon>
        <taxon>Kitasatosporales</taxon>
        <taxon>Streptomycetaceae</taxon>
        <taxon>Streptomyces</taxon>
    </lineage>
</organism>
<dbReference type="RefSeq" id="WP_023591398.1">
    <property type="nucleotide sequence ID" value="NZ_ASHX02000001.1"/>
</dbReference>
<dbReference type="AlphaFoldDB" id="A0A1D3DLE7"/>
<dbReference type="Proteomes" id="UP000095329">
    <property type="component" value="Unassembled WGS sequence"/>
</dbReference>